<evidence type="ECO:0000313" key="3">
    <source>
        <dbReference type="EMBL" id="GLI21244.1"/>
    </source>
</evidence>
<evidence type="ECO:0000256" key="2">
    <source>
        <dbReference type="SAM" id="Phobius"/>
    </source>
</evidence>
<evidence type="ECO:0000313" key="4">
    <source>
        <dbReference type="EMBL" id="MDR6332967.1"/>
    </source>
</evidence>
<dbReference type="EMBL" id="BSDO01000001">
    <property type="protein sequence ID" value="GLI21244.1"/>
    <property type="molecule type" value="Genomic_DNA"/>
</dbReference>
<dbReference type="EMBL" id="JAVDPY010000002">
    <property type="protein sequence ID" value="MDR6332967.1"/>
    <property type="molecule type" value="Genomic_DNA"/>
</dbReference>
<feature type="compositionally biased region" description="Low complexity" evidence="1">
    <location>
        <begin position="1"/>
        <end position="10"/>
    </location>
</feature>
<name>A0A9W6CIA8_XANFL</name>
<keyword evidence="2" id="KW-0812">Transmembrane</keyword>
<organism evidence="3 5">
    <name type="scientific">Xanthobacter flavus</name>
    <dbReference type="NCBI Taxonomy" id="281"/>
    <lineage>
        <taxon>Bacteria</taxon>
        <taxon>Pseudomonadati</taxon>
        <taxon>Pseudomonadota</taxon>
        <taxon>Alphaproteobacteria</taxon>
        <taxon>Hyphomicrobiales</taxon>
        <taxon>Xanthobacteraceae</taxon>
        <taxon>Xanthobacter</taxon>
    </lineage>
</organism>
<evidence type="ECO:0000313" key="5">
    <source>
        <dbReference type="Proteomes" id="UP001144397"/>
    </source>
</evidence>
<protein>
    <submittedName>
        <fullName evidence="3">Uncharacterized protein</fullName>
    </submittedName>
</protein>
<evidence type="ECO:0000256" key="1">
    <source>
        <dbReference type="SAM" id="MobiDB-lite"/>
    </source>
</evidence>
<feature type="compositionally biased region" description="Basic and acidic residues" evidence="1">
    <location>
        <begin position="15"/>
        <end position="25"/>
    </location>
</feature>
<dbReference type="Proteomes" id="UP001245370">
    <property type="component" value="Unassembled WGS sequence"/>
</dbReference>
<dbReference type="RefSeq" id="WP_281805721.1">
    <property type="nucleotide sequence ID" value="NZ_BSDO01000001.1"/>
</dbReference>
<feature type="transmembrane region" description="Helical" evidence="2">
    <location>
        <begin position="56"/>
        <end position="80"/>
    </location>
</feature>
<sequence length="100" mass="10343">MSPGHASAEPAEPPGGRERGPDRQGPDRQVLIALAALGMLAFNFPLLAVWDTEATVFGLPLLPVALFAIWGALIAALALASERRGTGAAAPLLPAEPDEH</sequence>
<reference evidence="4 6" key="2">
    <citation type="submission" date="2023-07" db="EMBL/GenBank/DDBJ databases">
        <title>Genomic Encyclopedia of Type Strains, Phase IV (KMG-IV): sequencing the most valuable type-strain genomes for metagenomic binning, comparative biology and taxonomic classification.</title>
        <authorList>
            <person name="Goeker M."/>
        </authorList>
    </citation>
    <scope>NUCLEOTIDE SEQUENCE [LARGE SCALE GENOMIC DNA]</scope>
    <source>
        <strain evidence="4 6">DSM 338</strain>
    </source>
</reference>
<comment type="caution">
    <text evidence="3">The sequence shown here is derived from an EMBL/GenBank/DDBJ whole genome shotgun (WGS) entry which is preliminary data.</text>
</comment>
<proteinExistence type="predicted"/>
<accession>A0A9W6CIA8</accession>
<dbReference type="GeneID" id="95761712"/>
<keyword evidence="6" id="KW-1185">Reference proteome</keyword>
<dbReference type="Proteomes" id="UP001144397">
    <property type="component" value="Unassembled WGS sequence"/>
</dbReference>
<gene>
    <name evidence="4" type="ORF">GGQ86_001431</name>
    <name evidence="3" type="ORF">XFLAVUS301_09180</name>
</gene>
<keyword evidence="2" id="KW-0472">Membrane</keyword>
<dbReference type="AlphaFoldDB" id="A0A9W6CIA8"/>
<feature type="region of interest" description="Disordered" evidence="1">
    <location>
        <begin position="1"/>
        <end position="25"/>
    </location>
</feature>
<evidence type="ECO:0000313" key="6">
    <source>
        <dbReference type="Proteomes" id="UP001245370"/>
    </source>
</evidence>
<keyword evidence="2" id="KW-1133">Transmembrane helix</keyword>
<feature type="transmembrane region" description="Helical" evidence="2">
    <location>
        <begin position="30"/>
        <end position="50"/>
    </location>
</feature>
<reference evidence="3" key="1">
    <citation type="submission" date="2022-12" db="EMBL/GenBank/DDBJ databases">
        <title>Reference genome sequencing for broad-spectrum identification of bacterial and archaeal isolates by mass spectrometry.</title>
        <authorList>
            <person name="Sekiguchi Y."/>
            <person name="Tourlousse D.M."/>
        </authorList>
    </citation>
    <scope>NUCLEOTIDE SEQUENCE</scope>
    <source>
        <strain evidence="3">301</strain>
    </source>
</reference>